<dbReference type="InterPro" id="IPR029962">
    <property type="entry name" value="TBL"/>
</dbReference>
<evidence type="ECO:0008006" key="12">
    <source>
        <dbReference type="Google" id="ProtNLM"/>
    </source>
</evidence>
<keyword evidence="11" id="KW-1185">Reference proteome</keyword>
<feature type="domain" description="Trichome birefringence-like N-terminal" evidence="9">
    <location>
        <begin position="74"/>
        <end position="126"/>
    </location>
</feature>
<reference evidence="10" key="1">
    <citation type="submission" date="2019-11" db="EMBL/GenBank/DDBJ databases">
        <authorList>
            <person name="Liu Y."/>
            <person name="Hou J."/>
            <person name="Li T.-Q."/>
            <person name="Guan C.-H."/>
            <person name="Wu X."/>
            <person name="Wu H.-Z."/>
            <person name="Ling F."/>
            <person name="Zhang R."/>
            <person name="Shi X.-G."/>
            <person name="Ren J.-P."/>
            <person name="Chen E.-F."/>
            <person name="Sun J.-M."/>
        </authorList>
    </citation>
    <scope>NUCLEOTIDE SEQUENCE</scope>
    <source>
        <strain evidence="10">Adult_tree_wgs_1</strain>
        <tissue evidence="10">Leaves</tissue>
    </source>
</reference>
<gene>
    <name evidence="10" type="ORF">RHSIM_Rhsim10G0065000</name>
</gene>
<feature type="transmembrane region" description="Helical" evidence="7">
    <location>
        <begin position="21"/>
        <end position="41"/>
    </location>
</feature>
<evidence type="ECO:0000259" key="8">
    <source>
        <dbReference type="Pfam" id="PF13839"/>
    </source>
</evidence>
<evidence type="ECO:0000256" key="3">
    <source>
        <dbReference type="ARBA" id="ARBA00022692"/>
    </source>
</evidence>
<evidence type="ECO:0000256" key="2">
    <source>
        <dbReference type="ARBA" id="ARBA00007727"/>
    </source>
</evidence>
<evidence type="ECO:0000313" key="11">
    <source>
        <dbReference type="Proteomes" id="UP000626092"/>
    </source>
</evidence>
<comment type="subcellular location">
    <subcellularLocation>
        <location evidence="1">Membrane</location>
        <topology evidence="1">Single-pass membrane protein</topology>
    </subcellularLocation>
</comment>
<dbReference type="Pfam" id="PF14416">
    <property type="entry name" value="PMR5N"/>
    <property type="match status" value="1"/>
</dbReference>
<dbReference type="InterPro" id="IPR026057">
    <property type="entry name" value="TBL_C"/>
</dbReference>
<evidence type="ECO:0000256" key="5">
    <source>
        <dbReference type="ARBA" id="ARBA00022989"/>
    </source>
</evidence>
<evidence type="ECO:0000256" key="4">
    <source>
        <dbReference type="ARBA" id="ARBA00022968"/>
    </source>
</evidence>
<evidence type="ECO:0000256" key="6">
    <source>
        <dbReference type="ARBA" id="ARBA00023136"/>
    </source>
</evidence>
<comment type="similarity">
    <text evidence="2">Belongs to the PC-esterase family. TBL subfamily.</text>
</comment>
<dbReference type="PANTHER" id="PTHR32285">
    <property type="entry name" value="PROTEIN TRICHOME BIREFRINGENCE-LIKE 9-RELATED"/>
    <property type="match status" value="1"/>
</dbReference>
<accession>A0A834LEF8</accession>
<name>A0A834LEF8_RHOSS</name>
<protein>
    <recommendedName>
        <fullName evidence="12">Trichome birefringence-like N-terminal domain-containing protein</fullName>
    </recommendedName>
</protein>
<keyword evidence="4" id="KW-0735">Signal-anchor</keyword>
<feature type="domain" description="Trichome birefringence-like C-terminal" evidence="8">
    <location>
        <begin position="311"/>
        <end position="451"/>
    </location>
</feature>
<feature type="domain" description="Trichome birefringence-like C-terminal" evidence="8">
    <location>
        <begin position="127"/>
        <end position="276"/>
    </location>
</feature>
<dbReference type="AlphaFoldDB" id="A0A834LEF8"/>
<dbReference type="Pfam" id="PF13839">
    <property type="entry name" value="PC-Esterase"/>
    <property type="match status" value="2"/>
</dbReference>
<proteinExistence type="inferred from homology"/>
<dbReference type="PANTHER" id="PTHR32285:SF13">
    <property type="entry name" value="TRICHOME BIREFRINGENCE-LIKE N-TERMINAL DOMAIN-CONTAINING PROTEIN"/>
    <property type="match status" value="1"/>
</dbReference>
<dbReference type="GO" id="GO:0005794">
    <property type="term" value="C:Golgi apparatus"/>
    <property type="evidence" value="ECO:0007669"/>
    <property type="project" value="TreeGrafter"/>
</dbReference>
<keyword evidence="5 7" id="KW-1133">Transmembrane helix</keyword>
<dbReference type="InterPro" id="IPR025846">
    <property type="entry name" value="TBL_N"/>
</dbReference>
<evidence type="ECO:0000259" key="9">
    <source>
        <dbReference type="Pfam" id="PF14416"/>
    </source>
</evidence>
<dbReference type="EMBL" id="WJXA01000010">
    <property type="protein sequence ID" value="KAF7130651.1"/>
    <property type="molecule type" value="Genomic_DNA"/>
</dbReference>
<comment type="caution">
    <text evidence="10">The sequence shown here is derived from an EMBL/GenBank/DDBJ whole genome shotgun (WGS) entry which is preliminary data.</text>
</comment>
<dbReference type="OrthoDB" id="630188at2759"/>
<sequence length="464" mass="53665">MRVNMLRLPSGYNSSQNSYKKAILLTLTLALITLIILHYMYDNVSTHQNISSPLYRLKPSVSPNDTIRMKSMKGCNLFKGEWVPYPKGPYYTNESSCALEKTQNCLKFGRPDTEFLKWRWRPDECELPLFDAAEFLEIVRGKSMAFVGDSLARNQVQSLGCLLSSVAQSAEKSYEDNPRSKRWFYSDYNFTLAHFSTTHLVEAKGIDATSDSPVELHLDEVDKAWSTQVHDFDCVIISGGHWFSRPLMYREKNEVVGCSMCRKENITDLTRYFVTRLVQEINAFPDAESSYVTLLHLGKIFWFLFTMSACRYYGFRKAFRAAFRNLLDSKNFKGTIILRTITPQHFEPQEWHGRGNCVRTKPYTKEELKLDWEIMMYYLVQVEEFLAAKLEGKKRGLVFKLLDVTEAMRPRADGHPNHFGQPPEMRSTTISDCLSWCLPGPIDLWNELLLQIMKTKGEGINWSI</sequence>
<dbReference type="Proteomes" id="UP000626092">
    <property type="component" value="Unassembled WGS sequence"/>
</dbReference>
<dbReference type="GO" id="GO:0016020">
    <property type="term" value="C:membrane"/>
    <property type="evidence" value="ECO:0007669"/>
    <property type="project" value="UniProtKB-SubCell"/>
</dbReference>
<evidence type="ECO:0000256" key="7">
    <source>
        <dbReference type="SAM" id="Phobius"/>
    </source>
</evidence>
<keyword evidence="6 7" id="KW-0472">Membrane</keyword>
<evidence type="ECO:0000256" key="1">
    <source>
        <dbReference type="ARBA" id="ARBA00004167"/>
    </source>
</evidence>
<keyword evidence="3 7" id="KW-0812">Transmembrane</keyword>
<dbReference type="GO" id="GO:0016413">
    <property type="term" value="F:O-acetyltransferase activity"/>
    <property type="evidence" value="ECO:0007669"/>
    <property type="project" value="InterPro"/>
</dbReference>
<evidence type="ECO:0000313" key="10">
    <source>
        <dbReference type="EMBL" id="KAF7130651.1"/>
    </source>
</evidence>
<organism evidence="10 11">
    <name type="scientific">Rhododendron simsii</name>
    <name type="common">Sims's rhododendron</name>
    <dbReference type="NCBI Taxonomy" id="118357"/>
    <lineage>
        <taxon>Eukaryota</taxon>
        <taxon>Viridiplantae</taxon>
        <taxon>Streptophyta</taxon>
        <taxon>Embryophyta</taxon>
        <taxon>Tracheophyta</taxon>
        <taxon>Spermatophyta</taxon>
        <taxon>Magnoliopsida</taxon>
        <taxon>eudicotyledons</taxon>
        <taxon>Gunneridae</taxon>
        <taxon>Pentapetalae</taxon>
        <taxon>asterids</taxon>
        <taxon>Ericales</taxon>
        <taxon>Ericaceae</taxon>
        <taxon>Ericoideae</taxon>
        <taxon>Rhodoreae</taxon>
        <taxon>Rhododendron</taxon>
    </lineage>
</organism>